<dbReference type="OrthoDB" id="9803476at2"/>
<dbReference type="AlphaFoldDB" id="A0A7J5C194"/>
<name>A0A7J5C194_9MICO</name>
<dbReference type="Pfam" id="PF08327">
    <property type="entry name" value="AHSA1"/>
    <property type="match status" value="1"/>
</dbReference>
<gene>
    <name evidence="4" type="ORF">F8O01_00150</name>
</gene>
<evidence type="ECO:0000313" key="4">
    <source>
        <dbReference type="EMBL" id="KAB1662401.1"/>
    </source>
</evidence>
<comment type="similarity">
    <text evidence="1">Belongs to the AHA1 family.</text>
</comment>
<organism evidence="4 5">
    <name type="scientific">Pseudoclavibacter chungangensis</name>
    <dbReference type="NCBI Taxonomy" id="587635"/>
    <lineage>
        <taxon>Bacteria</taxon>
        <taxon>Bacillati</taxon>
        <taxon>Actinomycetota</taxon>
        <taxon>Actinomycetes</taxon>
        <taxon>Micrococcales</taxon>
        <taxon>Microbacteriaceae</taxon>
        <taxon>Pseudoclavibacter</taxon>
    </lineage>
</organism>
<dbReference type="InterPro" id="IPR023393">
    <property type="entry name" value="START-like_dom_sf"/>
</dbReference>
<dbReference type="CDD" id="cd08899">
    <property type="entry name" value="SRPBCC_CalC_Aha1-like_6"/>
    <property type="match status" value="1"/>
</dbReference>
<comment type="caution">
    <text evidence="4">The sequence shown here is derived from an EMBL/GenBank/DDBJ whole genome shotgun (WGS) entry which is preliminary data.</text>
</comment>
<dbReference type="Proteomes" id="UP000467240">
    <property type="component" value="Unassembled WGS sequence"/>
</dbReference>
<evidence type="ECO:0000256" key="1">
    <source>
        <dbReference type="ARBA" id="ARBA00006817"/>
    </source>
</evidence>
<evidence type="ECO:0000256" key="2">
    <source>
        <dbReference type="SAM" id="MobiDB-lite"/>
    </source>
</evidence>
<dbReference type="SUPFAM" id="SSF55961">
    <property type="entry name" value="Bet v1-like"/>
    <property type="match status" value="1"/>
</dbReference>
<sequence>MTIRYDAEYTEPDGRPTVTFRRPLTHDPADVWRAVSDPAELAHWFPSPDVHYEERVGGPIRLSGDPYDPDGSTGTVLAWDPPRAFGFEWGEDRLHLHVEPHEHGALLTLVDELETEGGAARNAAGWDMCLEALEAALDGRAADPVDGGMAAFVPVRRAYAERGFPDDGQVPGDQGPDHTEDTTQPRST</sequence>
<feature type="region of interest" description="Disordered" evidence="2">
    <location>
        <begin position="162"/>
        <end position="188"/>
    </location>
</feature>
<evidence type="ECO:0000259" key="3">
    <source>
        <dbReference type="Pfam" id="PF08327"/>
    </source>
</evidence>
<protein>
    <submittedName>
        <fullName evidence="4">SRPBCC family protein</fullName>
    </submittedName>
</protein>
<dbReference type="RefSeq" id="WP_158038833.1">
    <property type="nucleotide sequence ID" value="NZ_JACCFV010000001.1"/>
</dbReference>
<keyword evidence="5" id="KW-1185">Reference proteome</keyword>
<evidence type="ECO:0000313" key="5">
    <source>
        <dbReference type="Proteomes" id="UP000467240"/>
    </source>
</evidence>
<dbReference type="EMBL" id="WBJZ01000001">
    <property type="protein sequence ID" value="KAB1662401.1"/>
    <property type="molecule type" value="Genomic_DNA"/>
</dbReference>
<feature type="compositionally biased region" description="Basic and acidic residues" evidence="2">
    <location>
        <begin position="175"/>
        <end position="188"/>
    </location>
</feature>
<proteinExistence type="inferred from homology"/>
<feature type="region of interest" description="Disordered" evidence="2">
    <location>
        <begin position="1"/>
        <end position="23"/>
    </location>
</feature>
<dbReference type="InterPro" id="IPR013538">
    <property type="entry name" value="ASHA1/2-like_C"/>
</dbReference>
<accession>A0A7J5C194</accession>
<reference evidence="4 5" key="1">
    <citation type="submission" date="2019-09" db="EMBL/GenBank/DDBJ databases">
        <title>Phylogeny of genus Pseudoclavibacter and closely related genus.</title>
        <authorList>
            <person name="Li Y."/>
        </authorList>
    </citation>
    <scope>NUCLEOTIDE SEQUENCE [LARGE SCALE GENOMIC DNA]</scope>
    <source>
        <strain evidence="4 5">DSM 23821</strain>
    </source>
</reference>
<dbReference type="Gene3D" id="3.30.530.20">
    <property type="match status" value="1"/>
</dbReference>
<feature type="domain" description="Activator of Hsp90 ATPase homologue 1/2-like C-terminal" evidence="3">
    <location>
        <begin position="27"/>
        <end position="137"/>
    </location>
</feature>